<keyword evidence="4" id="KW-1185">Reference proteome</keyword>
<feature type="transmembrane region" description="Helical" evidence="2">
    <location>
        <begin position="158"/>
        <end position="179"/>
    </location>
</feature>
<feature type="transmembrane region" description="Helical" evidence="2">
    <location>
        <begin position="114"/>
        <end position="138"/>
    </location>
</feature>
<keyword evidence="2" id="KW-1133">Transmembrane helix</keyword>
<dbReference type="Proteomes" id="UP000016960">
    <property type="component" value="Unassembled WGS sequence"/>
</dbReference>
<protein>
    <submittedName>
        <fullName evidence="3">Putative membrane protein</fullName>
    </submittedName>
</protein>
<dbReference type="AlphaFoldDB" id="U5DHX9"/>
<dbReference type="eggNOG" id="COG4241">
    <property type="taxonomic scope" value="Bacteria"/>
</dbReference>
<name>U5DHX9_9CHRO</name>
<feature type="region of interest" description="Disordered" evidence="1">
    <location>
        <begin position="1"/>
        <end position="49"/>
    </location>
</feature>
<comment type="caution">
    <text evidence="3">The sequence shown here is derived from an EMBL/GenBank/DDBJ whole genome shotgun (WGS) entry which is preliminary data.</text>
</comment>
<dbReference type="OrthoDB" id="508722at2"/>
<feature type="compositionally biased region" description="Acidic residues" evidence="1">
    <location>
        <begin position="20"/>
        <end position="49"/>
    </location>
</feature>
<keyword evidence="2" id="KW-0472">Membrane</keyword>
<evidence type="ECO:0000256" key="2">
    <source>
        <dbReference type="SAM" id="Phobius"/>
    </source>
</evidence>
<dbReference type="PATRIC" id="fig|582515.4.peg.3544"/>
<dbReference type="STRING" id="582515.KR51_00031530"/>
<accession>U5DHX9</accession>
<evidence type="ECO:0000256" key="1">
    <source>
        <dbReference type="SAM" id="MobiDB-lite"/>
    </source>
</evidence>
<feature type="transmembrane region" description="Helical" evidence="2">
    <location>
        <begin position="217"/>
        <end position="245"/>
    </location>
</feature>
<dbReference type="InParanoid" id="U5DHX9"/>
<dbReference type="PANTHER" id="PTHR37185">
    <property type="entry name" value="MEMBRANE PROTEIN"/>
    <property type="match status" value="1"/>
</dbReference>
<sequence length="266" mass="29028">MPFDDPTAPDKSRLRASGDASDETDEPTDSPDDDENWVDAGDESGWDGGESLEAEALRSGPPSRSLAMVETAFLASASGLIWLINTYFPPGPLLRVAFPIPIALAYLRRGPRAGWMACAIAGLLLTVLMGPTRSVLFVMPFGVMGVQLGACWRRGTSWMLSILLGALLGAIGFFFRFWLASLLLGEDLWAFALVQVAGFLEWAFVKLGILAQPSLELIQSVALVAVFVNSLIYLFVVHLVALAMLDRLGNPIPRPPQWIRDIFDYE</sequence>
<feature type="transmembrane region" description="Helical" evidence="2">
    <location>
        <begin position="188"/>
        <end position="205"/>
    </location>
</feature>
<evidence type="ECO:0000313" key="4">
    <source>
        <dbReference type="Proteomes" id="UP000016960"/>
    </source>
</evidence>
<reference evidence="3 4" key="1">
    <citation type="submission" date="2013-05" db="EMBL/GenBank/DDBJ databases">
        <title>Draft genome sequence of Rubidibacter lacunae KORDI 51-2.</title>
        <authorList>
            <person name="Choi D.H."/>
            <person name="Noh J.H."/>
            <person name="Kwon K.-K."/>
            <person name="Lee J.-H."/>
            <person name="Ryu J.-Y."/>
        </authorList>
    </citation>
    <scope>NUCLEOTIDE SEQUENCE [LARGE SCALE GENOMIC DNA]</scope>
    <source>
        <strain evidence="3 4">KORDI 51-2</strain>
    </source>
</reference>
<dbReference type="InterPro" id="IPR018710">
    <property type="entry name" value="DUF2232"/>
</dbReference>
<proteinExistence type="predicted"/>
<dbReference type="EMBL" id="ASSJ01000079">
    <property type="protein sequence ID" value="ERN40214.1"/>
    <property type="molecule type" value="Genomic_DNA"/>
</dbReference>
<dbReference type="PANTHER" id="PTHR37185:SF3">
    <property type="entry name" value="MEMBRANE PROTEIN"/>
    <property type="match status" value="1"/>
</dbReference>
<dbReference type="Pfam" id="PF09991">
    <property type="entry name" value="DUF2232"/>
    <property type="match status" value="1"/>
</dbReference>
<dbReference type="RefSeq" id="WP_022608753.1">
    <property type="nucleotide sequence ID" value="NZ_ASSJ01000079.1"/>
</dbReference>
<keyword evidence="2" id="KW-0812">Transmembrane</keyword>
<organism evidence="3 4">
    <name type="scientific">Rubidibacter lacunae KORDI 51-2</name>
    <dbReference type="NCBI Taxonomy" id="582515"/>
    <lineage>
        <taxon>Bacteria</taxon>
        <taxon>Bacillati</taxon>
        <taxon>Cyanobacteriota</taxon>
        <taxon>Cyanophyceae</taxon>
        <taxon>Oscillatoriophycideae</taxon>
        <taxon>Chroococcales</taxon>
        <taxon>Aphanothecaceae</taxon>
        <taxon>Rubidibacter</taxon>
    </lineage>
</organism>
<evidence type="ECO:0000313" key="3">
    <source>
        <dbReference type="EMBL" id="ERN40214.1"/>
    </source>
</evidence>
<gene>
    <name evidence="3" type="ORF">KR51_00031530</name>
</gene>